<dbReference type="GO" id="GO:0070402">
    <property type="term" value="F:NADPH binding"/>
    <property type="evidence" value="ECO:0007669"/>
    <property type="project" value="TreeGrafter"/>
</dbReference>
<dbReference type="RefSeq" id="WP_398686090.1">
    <property type="nucleotide sequence ID" value="NZ_CP082945.1"/>
</dbReference>
<dbReference type="GO" id="GO:0016651">
    <property type="term" value="F:oxidoreductase activity, acting on NAD(P)H"/>
    <property type="evidence" value="ECO:0007669"/>
    <property type="project" value="TreeGrafter"/>
</dbReference>
<organism evidence="5 6">
    <name type="scientific">Streptomyces angustmyceticus</name>
    <dbReference type="NCBI Taxonomy" id="285578"/>
    <lineage>
        <taxon>Bacteria</taxon>
        <taxon>Bacillati</taxon>
        <taxon>Actinomycetota</taxon>
        <taxon>Actinomycetes</taxon>
        <taxon>Kitasatosporales</taxon>
        <taxon>Streptomycetaceae</taxon>
        <taxon>Streptomyces</taxon>
    </lineage>
</organism>
<feature type="domain" description="Alcohol dehydrogenase-like C-terminal" evidence="4">
    <location>
        <begin position="9"/>
        <end position="70"/>
    </location>
</feature>
<evidence type="ECO:0000313" key="5">
    <source>
        <dbReference type="EMBL" id="GES28769.1"/>
    </source>
</evidence>
<keyword evidence="1" id="KW-0521">NADP</keyword>
<name>A0A5J4LB43_9ACTN</name>
<accession>A0A5J4LB43</accession>
<gene>
    <name evidence="5" type="ORF">San01_12560</name>
</gene>
<evidence type="ECO:0000256" key="2">
    <source>
        <dbReference type="ARBA" id="ARBA00023002"/>
    </source>
</evidence>
<evidence type="ECO:0000256" key="1">
    <source>
        <dbReference type="ARBA" id="ARBA00022857"/>
    </source>
</evidence>
<reference evidence="5 6" key="1">
    <citation type="submission" date="2019-10" db="EMBL/GenBank/DDBJ databases">
        <title>Whole genome shotgun sequence of Streptomyces angustmyceticus NBRC 3934.</title>
        <authorList>
            <person name="Hosoyama A."/>
            <person name="Ichikawa N."/>
            <person name="Kimura A."/>
            <person name="Kitahashi Y."/>
            <person name="Komaki H."/>
            <person name="Uohara A."/>
        </authorList>
    </citation>
    <scope>NUCLEOTIDE SEQUENCE [LARGE SCALE GENOMIC DNA]</scope>
    <source>
        <strain evidence="5 6">NBRC 3934</strain>
    </source>
</reference>
<evidence type="ECO:0000313" key="6">
    <source>
        <dbReference type="Proteomes" id="UP000325598"/>
    </source>
</evidence>
<keyword evidence="6" id="KW-1185">Reference proteome</keyword>
<dbReference type="AlphaFoldDB" id="A0A5J4LB43"/>
<comment type="caution">
    <text evidence="5">The sequence shown here is derived from an EMBL/GenBank/DDBJ whole genome shotgun (WGS) entry which is preliminary data.</text>
</comment>
<feature type="region of interest" description="Disordered" evidence="3">
    <location>
        <begin position="84"/>
        <end position="134"/>
    </location>
</feature>
<dbReference type="EMBL" id="BLAG01000005">
    <property type="protein sequence ID" value="GES28769.1"/>
    <property type="molecule type" value="Genomic_DNA"/>
</dbReference>
<dbReference type="GeneID" id="96756237"/>
<evidence type="ECO:0000256" key="3">
    <source>
        <dbReference type="SAM" id="MobiDB-lite"/>
    </source>
</evidence>
<dbReference type="Gene3D" id="3.40.50.720">
    <property type="entry name" value="NAD(P)-binding Rossmann-like Domain"/>
    <property type="match status" value="1"/>
</dbReference>
<dbReference type="PANTHER" id="PTHR48106">
    <property type="entry name" value="QUINONE OXIDOREDUCTASE PIG3-RELATED"/>
    <property type="match status" value="1"/>
</dbReference>
<proteinExistence type="predicted"/>
<dbReference type="InterPro" id="IPR013149">
    <property type="entry name" value="ADH-like_C"/>
</dbReference>
<evidence type="ECO:0000259" key="4">
    <source>
        <dbReference type="Pfam" id="PF00107"/>
    </source>
</evidence>
<keyword evidence="2" id="KW-0560">Oxidoreductase</keyword>
<protein>
    <recommendedName>
        <fullName evidence="4">Alcohol dehydrogenase-like C-terminal domain-containing protein</fullName>
    </recommendedName>
</protein>
<dbReference type="Proteomes" id="UP000325598">
    <property type="component" value="Unassembled WGS sequence"/>
</dbReference>
<dbReference type="SUPFAM" id="SSF51735">
    <property type="entry name" value="NAD(P)-binding Rossmann-fold domains"/>
    <property type="match status" value="1"/>
</dbReference>
<dbReference type="Pfam" id="PF00107">
    <property type="entry name" value="ADH_zinc_N"/>
    <property type="match status" value="1"/>
</dbReference>
<sequence>MVHGAAGDIGTTAGQLARAAGAGAVYGVVPTDAKAEYTLKHGYDDVFRTETLAEDVRRATGGRGVDLIRDPGMAKRCGAAWTNWPPQGAWRPSAMRAAPIPAGPDSLNSTQRVAPSGASPCRRSRRAHPALRAN</sequence>
<dbReference type="InterPro" id="IPR036291">
    <property type="entry name" value="NAD(P)-bd_dom_sf"/>
</dbReference>
<feature type="compositionally biased region" description="Basic residues" evidence="3">
    <location>
        <begin position="122"/>
        <end position="134"/>
    </location>
</feature>